<dbReference type="Gene3D" id="2.40.50.1070">
    <property type="match status" value="1"/>
</dbReference>
<proteinExistence type="predicted"/>
<dbReference type="OrthoDB" id="10250660at2759"/>
<dbReference type="GO" id="GO:0032259">
    <property type="term" value="P:methylation"/>
    <property type="evidence" value="ECO:0007669"/>
    <property type="project" value="UniProtKB-KW"/>
</dbReference>
<organism evidence="1 2">
    <name type="scientific">Portunus trituberculatus</name>
    <name type="common">Swimming crab</name>
    <name type="synonym">Neptunus trituberculatus</name>
    <dbReference type="NCBI Taxonomy" id="210409"/>
    <lineage>
        <taxon>Eukaryota</taxon>
        <taxon>Metazoa</taxon>
        <taxon>Ecdysozoa</taxon>
        <taxon>Arthropoda</taxon>
        <taxon>Crustacea</taxon>
        <taxon>Multicrustacea</taxon>
        <taxon>Malacostraca</taxon>
        <taxon>Eumalacostraca</taxon>
        <taxon>Eucarida</taxon>
        <taxon>Decapoda</taxon>
        <taxon>Pleocyemata</taxon>
        <taxon>Brachyura</taxon>
        <taxon>Eubrachyura</taxon>
        <taxon>Portunoidea</taxon>
        <taxon>Portunidae</taxon>
        <taxon>Portuninae</taxon>
        <taxon>Portunus</taxon>
    </lineage>
</organism>
<keyword evidence="2" id="KW-1185">Reference proteome</keyword>
<sequence>MSQVSILFQSFQKFIRQSPHEACHRFDTGGVWRNLVVRSTATRKKMASVIIHPQEMPEDAIQEIMKDLRHYFFDGEGSECELDSLYLQAW</sequence>
<evidence type="ECO:0000313" key="1">
    <source>
        <dbReference type="EMBL" id="MPD05011.1"/>
    </source>
</evidence>
<dbReference type="GO" id="GO:0003723">
    <property type="term" value="F:RNA binding"/>
    <property type="evidence" value="ECO:0007669"/>
    <property type="project" value="TreeGrafter"/>
</dbReference>
<dbReference type="EMBL" id="VSRR010143937">
    <property type="protein sequence ID" value="MPD05011.1"/>
    <property type="molecule type" value="Genomic_DNA"/>
</dbReference>
<comment type="caution">
    <text evidence="1">The sequence shown here is derived from an EMBL/GenBank/DDBJ whole genome shotgun (WGS) entry which is preliminary data.</text>
</comment>
<dbReference type="AlphaFoldDB" id="A0A5B7K7N4"/>
<gene>
    <name evidence="1" type="primary">TRMT2B_1</name>
    <name evidence="1" type="ORF">E2C01_100729</name>
</gene>
<reference evidence="1 2" key="1">
    <citation type="submission" date="2019-05" db="EMBL/GenBank/DDBJ databases">
        <title>Another draft genome of Portunus trituberculatus and its Hox gene families provides insights of decapod evolution.</title>
        <authorList>
            <person name="Jeong J.-H."/>
            <person name="Song I."/>
            <person name="Kim S."/>
            <person name="Choi T."/>
            <person name="Kim D."/>
            <person name="Ryu S."/>
            <person name="Kim W."/>
        </authorList>
    </citation>
    <scope>NUCLEOTIDE SEQUENCE [LARGE SCALE GENOMIC DNA]</scope>
    <source>
        <tissue evidence="1">Muscle</tissue>
    </source>
</reference>
<dbReference type="PANTHER" id="PTHR45904">
    <property type="entry name" value="TRNA (URACIL-5-)-METHYLTRANSFERASE"/>
    <property type="match status" value="1"/>
</dbReference>
<dbReference type="GO" id="GO:0008168">
    <property type="term" value="F:methyltransferase activity"/>
    <property type="evidence" value="ECO:0007669"/>
    <property type="project" value="UniProtKB-KW"/>
</dbReference>
<accession>A0A5B7K7N4</accession>
<keyword evidence="1" id="KW-0808">Transferase</keyword>
<name>A0A5B7K7N4_PORTR</name>
<evidence type="ECO:0000313" key="2">
    <source>
        <dbReference type="Proteomes" id="UP000324222"/>
    </source>
</evidence>
<dbReference type="InterPro" id="IPR045850">
    <property type="entry name" value="TRM2_met"/>
</dbReference>
<keyword evidence="1" id="KW-0489">Methyltransferase</keyword>
<dbReference type="PANTHER" id="PTHR45904:SF2">
    <property type="entry name" value="TRNA (URACIL-5-)-METHYLTRANSFERASE HOMOLOG A"/>
    <property type="match status" value="1"/>
</dbReference>
<protein>
    <submittedName>
        <fullName evidence="1">tRNA (Uracil(54)-C(5))-methyltransferase</fullName>
    </submittedName>
</protein>
<dbReference type="Proteomes" id="UP000324222">
    <property type="component" value="Unassembled WGS sequence"/>
</dbReference>